<dbReference type="InterPro" id="IPR049730">
    <property type="entry name" value="SNF2/RAD54-like_C"/>
</dbReference>
<dbReference type="GO" id="GO:0016787">
    <property type="term" value="F:hydrolase activity"/>
    <property type="evidence" value="ECO:0007669"/>
    <property type="project" value="UniProtKB-KW"/>
</dbReference>
<sequence length="757" mass="86682">MTMRKKKKKRTTQSGSDSDFSSSEDEEYYNKKKKKNKKSVEISTPEILCVNLRNYQKTALKWMLDREKQGKNSDVKNKLNPLYQERTFPDLTKYYYSSLNGILTTKFVPAPPDPRGGILADEMGLGKTVEIIALIASNRLGSNPSTQPNKERKFVSKATLVVTPLIIVDQWKREIERYTNPSLKVYVYQGSRRIKDIATLLTFDVIITTYNTLAFEYGKTFTDSTSKRNKNVDKKVEREISPMYQLQFYRVVLDEAHNIKNRKSQQSRASSAVDANRRWAVTGTPIQNDIDDLFSLFQFLKVTPHGDWRWWSKYIGKPFEKKDKKAAEALSLVISELLIRRTKNKKVNGQTLVRLPPKKISTMELVFSEAEALFYKSLYEYAKSKFDEFVQSGTVLKNYANILEMLLHLRQVCDHPALIITSFQKKNERSTMKGFLEDFVQKTDFQIYDQILPMLPEVLKMNAKNKSAANPESESDDDYDFVENELGATVPVIKDKAPDTAATTTTSKRKVGKKKQEAIDKGLIDVKEYMTNKWRTSTKISTLCDYVNKIKHSEKSVVFSQWTSMLNLVEIALKRAKIGCVRLDGSMQRKDREIAVSNFKNEPDLAVCLISLKVGGVGLNLVWATHVFLLDPWWNPAIEDQAIDRVHRIGQDKPVTVVRFVIKNSVEERILMLQKSKSQVAKNALDGSTHDENENEDGFKEEGERDDEDVVEEEEDDYTAVDLDADDDSGFNDGGFGMTKKDAKVVRVKDLEKLFML</sequence>
<proteinExistence type="predicted"/>
<keyword evidence="1" id="KW-0547">Nucleotide-binding</keyword>
<feature type="domain" description="Helicase C-terminal" evidence="6">
    <location>
        <begin position="542"/>
        <end position="696"/>
    </location>
</feature>
<dbReference type="GO" id="GO:0008094">
    <property type="term" value="F:ATP-dependent activity, acting on DNA"/>
    <property type="evidence" value="ECO:0007669"/>
    <property type="project" value="TreeGrafter"/>
</dbReference>
<dbReference type="GO" id="GO:0006281">
    <property type="term" value="P:DNA repair"/>
    <property type="evidence" value="ECO:0007669"/>
    <property type="project" value="TreeGrafter"/>
</dbReference>
<protein>
    <submittedName>
        <fullName evidence="7">Uncharacterized protein</fullName>
    </submittedName>
</protein>
<keyword evidence="3" id="KW-0067">ATP-binding</keyword>
<dbReference type="PANTHER" id="PTHR45626">
    <property type="entry name" value="TRANSCRIPTION TERMINATION FACTOR 2-RELATED"/>
    <property type="match status" value="1"/>
</dbReference>
<dbReference type="AlphaFoldDB" id="A0AAW2YLP4"/>
<dbReference type="InterPro" id="IPR014001">
    <property type="entry name" value="Helicase_ATP-bd"/>
</dbReference>
<dbReference type="SMART" id="SM00487">
    <property type="entry name" value="DEXDc"/>
    <property type="match status" value="1"/>
</dbReference>
<dbReference type="InterPro" id="IPR000330">
    <property type="entry name" value="SNF2_N"/>
</dbReference>
<dbReference type="PROSITE" id="PS51192">
    <property type="entry name" value="HELICASE_ATP_BIND_1"/>
    <property type="match status" value="1"/>
</dbReference>
<name>A0AAW2YLP4_9EUKA</name>
<keyword evidence="2" id="KW-0378">Hydrolase</keyword>
<dbReference type="InterPro" id="IPR038718">
    <property type="entry name" value="SNF2-like_sf"/>
</dbReference>
<dbReference type="CDD" id="cd18008">
    <property type="entry name" value="DEXDc_SHPRH-like"/>
    <property type="match status" value="1"/>
</dbReference>
<evidence type="ECO:0000313" key="8">
    <source>
        <dbReference type="Proteomes" id="UP001431209"/>
    </source>
</evidence>
<dbReference type="InterPro" id="IPR027417">
    <property type="entry name" value="P-loop_NTPase"/>
</dbReference>
<keyword evidence="8" id="KW-1185">Reference proteome</keyword>
<feature type="region of interest" description="Disordered" evidence="4">
    <location>
        <begin position="1"/>
        <end position="36"/>
    </location>
</feature>
<evidence type="ECO:0000259" key="5">
    <source>
        <dbReference type="PROSITE" id="PS51192"/>
    </source>
</evidence>
<evidence type="ECO:0000256" key="1">
    <source>
        <dbReference type="ARBA" id="ARBA00022741"/>
    </source>
</evidence>
<dbReference type="PANTHER" id="PTHR45626:SF22">
    <property type="entry name" value="DNA REPAIR PROTEIN RAD5"/>
    <property type="match status" value="1"/>
</dbReference>
<organism evidence="7 8">
    <name type="scientific">Acrasis kona</name>
    <dbReference type="NCBI Taxonomy" id="1008807"/>
    <lineage>
        <taxon>Eukaryota</taxon>
        <taxon>Discoba</taxon>
        <taxon>Heterolobosea</taxon>
        <taxon>Tetramitia</taxon>
        <taxon>Eutetramitia</taxon>
        <taxon>Acrasidae</taxon>
        <taxon>Acrasis</taxon>
    </lineage>
</organism>
<feature type="compositionally biased region" description="Acidic residues" evidence="4">
    <location>
        <begin position="704"/>
        <end position="730"/>
    </location>
</feature>
<gene>
    <name evidence="7" type="ORF">AKO1_008632</name>
</gene>
<comment type="caution">
    <text evidence="7">The sequence shown here is derived from an EMBL/GenBank/DDBJ whole genome shotgun (WGS) entry which is preliminary data.</text>
</comment>
<dbReference type="InterPro" id="IPR001650">
    <property type="entry name" value="Helicase_C-like"/>
</dbReference>
<dbReference type="GO" id="GO:0005524">
    <property type="term" value="F:ATP binding"/>
    <property type="evidence" value="ECO:0007669"/>
    <property type="project" value="UniProtKB-KW"/>
</dbReference>
<dbReference type="Pfam" id="PF00176">
    <property type="entry name" value="SNF2-rel_dom"/>
    <property type="match status" value="1"/>
</dbReference>
<feature type="compositionally biased region" description="Low complexity" evidence="4">
    <location>
        <begin position="12"/>
        <end position="21"/>
    </location>
</feature>
<feature type="compositionally biased region" description="Basic and acidic residues" evidence="4">
    <location>
        <begin position="688"/>
        <end position="703"/>
    </location>
</feature>
<dbReference type="CDD" id="cd18793">
    <property type="entry name" value="SF2_C_SNF"/>
    <property type="match status" value="1"/>
</dbReference>
<dbReference type="Gene3D" id="3.40.50.300">
    <property type="entry name" value="P-loop containing nucleotide triphosphate hydrolases"/>
    <property type="match status" value="1"/>
</dbReference>
<dbReference type="SUPFAM" id="SSF52540">
    <property type="entry name" value="P-loop containing nucleoside triphosphate hydrolases"/>
    <property type="match status" value="2"/>
</dbReference>
<evidence type="ECO:0000256" key="3">
    <source>
        <dbReference type="ARBA" id="ARBA00022840"/>
    </source>
</evidence>
<feature type="compositionally biased region" description="Basic residues" evidence="4">
    <location>
        <begin position="1"/>
        <end position="11"/>
    </location>
</feature>
<dbReference type="Proteomes" id="UP001431209">
    <property type="component" value="Unassembled WGS sequence"/>
</dbReference>
<dbReference type="Gene3D" id="1.20.120.850">
    <property type="entry name" value="SWI2/SNF2 ATPases, N-terminal domain"/>
    <property type="match status" value="1"/>
</dbReference>
<evidence type="ECO:0000313" key="7">
    <source>
        <dbReference type="EMBL" id="KAL0478406.1"/>
    </source>
</evidence>
<reference evidence="7 8" key="1">
    <citation type="submission" date="2024-03" db="EMBL/GenBank/DDBJ databases">
        <title>The Acrasis kona genome and developmental transcriptomes reveal deep origins of eukaryotic multicellular pathways.</title>
        <authorList>
            <person name="Sheikh S."/>
            <person name="Fu C.-J."/>
            <person name="Brown M.W."/>
            <person name="Baldauf S.L."/>
        </authorList>
    </citation>
    <scope>NUCLEOTIDE SEQUENCE [LARGE SCALE GENOMIC DNA]</scope>
    <source>
        <strain evidence="7 8">ATCC MYA-3509</strain>
    </source>
</reference>
<accession>A0AAW2YLP4</accession>
<dbReference type="Gene3D" id="3.40.50.10810">
    <property type="entry name" value="Tandem AAA-ATPase domain"/>
    <property type="match status" value="1"/>
</dbReference>
<dbReference type="PROSITE" id="PS51194">
    <property type="entry name" value="HELICASE_CTER"/>
    <property type="match status" value="1"/>
</dbReference>
<dbReference type="GO" id="GO:0005634">
    <property type="term" value="C:nucleus"/>
    <property type="evidence" value="ECO:0007669"/>
    <property type="project" value="TreeGrafter"/>
</dbReference>
<evidence type="ECO:0000256" key="2">
    <source>
        <dbReference type="ARBA" id="ARBA00022801"/>
    </source>
</evidence>
<feature type="region of interest" description="Disordered" evidence="4">
    <location>
        <begin position="682"/>
        <end position="736"/>
    </location>
</feature>
<evidence type="ECO:0000259" key="6">
    <source>
        <dbReference type="PROSITE" id="PS51194"/>
    </source>
</evidence>
<dbReference type="SMART" id="SM00490">
    <property type="entry name" value="HELICc"/>
    <property type="match status" value="1"/>
</dbReference>
<evidence type="ECO:0000256" key="4">
    <source>
        <dbReference type="SAM" id="MobiDB-lite"/>
    </source>
</evidence>
<dbReference type="InterPro" id="IPR050628">
    <property type="entry name" value="SNF2_RAD54_helicase_TF"/>
</dbReference>
<dbReference type="EMBL" id="JAOPGA020000382">
    <property type="protein sequence ID" value="KAL0478406.1"/>
    <property type="molecule type" value="Genomic_DNA"/>
</dbReference>
<dbReference type="Pfam" id="PF00271">
    <property type="entry name" value="Helicase_C"/>
    <property type="match status" value="1"/>
</dbReference>
<feature type="domain" description="Helicase ATP-binding" evidence="5">
    <location>
        <begin position="108"/>
        <end position="303"/>
    </location>
</feature>